<dbReference type="RefSeq" id="WP_195036133.1">
    <property type="nucleotide sequence ID" value="NZ_JADLRE010000033.1"/>
</dbReference>
<dbReference type="Proteomes" id="UP000807309">
    <property type="component" value="Unassembled WGS sequence"/>
</dbReference>
<comment type="caution">
    <text evidence="1">The sequence shown here is derived from an EMBL/GenBank/DDBJ whole genome shotgun (WGS) entry which is preliminary data.</text>
</comment>
<proteinExistence type="predicted"/>
<reference evidence="1 2" key="1">
    <citation type="submission" date="2020-10" db="EMBL/GenBank/DDBJ databases">
        <title>Identification of Nocardia species via Next-generation sequencing and recognition of intraspecies genetic diversity.</title>
        <authorList>
            <person name="Li P."/>
            <person name="Li P."/>
            <person name="Lu B."/>
        </authorList>
    </citation>
    <scope>NUCLEOTIDE SEQUENCE [LARGE SCALE GENOMIC DNA]</scope>
    <source>
        <strain evidence="1 2">N-11</strain>
    </source>
</reference>
<evidence type="ECO:0000313" key="1">
    <source>
        <dbReference type="EMBL" id="MBF6229284.1"/>
    </source>
</evidence>
<sequence>MILAHSSTQAAQILCARYRSENGFDGAQVNRFSRIVVPAGRIDSIQMPRQLGDIVRNELEQSKIRTPIILNKTTGYLMFITNAAPAGDPRPVHMLNIGREAESGVPVSLRRDAGLYRNAAIRTVHGVMVPLPGPDDEIRSWLEEPVGRRRANFDTVAEITVSAGDKLAGRRHG</sequence>
<organism evidence="1 2">
    <name type="scientific">Nocardia abscessus</name>
    <dbReference type="NCBI Taxonomy" id="120957"/>
    <lineage>
        <taxon>Bacteria</taxon>
        <taxon>Bacillati</taxon>
        <taxon>Actinomycetota</taxon>
        <taxon>Actinomycetes</taxon>
        <taxon>Mycobacteriales</taxon>
        <taxon>Nocardiaceae</taxon>
        <taxon>Nocardia</taxon>
    </lineage>
</organism>
<gene>
    <name evidence="1" type="ORF">IU470_29865</name>
</gene>
<evidence type="ECO:0000313" key="2">
    <source>
        <dbReference type="Proteomes" id="UP000807309"/>
    </source>
</evidence>
<dbReference type="EMBL" id="JADLRE010000033">
    <property type="protein sequence ID" value="MBF6229284.1"/>
    <property type="molecule type" value="Genomic_DNA"/>
</dbReference>
<name>A0ABS0CG30_9NOCA</name>
<keyword evidence="2" id="KW-1185">Reference proteome</keyword>
<protein>
    <submittedName>
        <fullName evidence="1">Uncharacterized protein</fullName>
    </submittedName>
</protein>
<accession>A0ABS0CG30</accession>